<feature type="transmembrane region" description="Helical" evidence="3">
    <location>
        <begin position="268"/>
        <end position="292"/>
    </location>
</feature>
<accession>A0A5M3MQ25</accession>
<gene>
    <name evidence="5" type="ORF">CONPUDRAFT_144053</name>
</gene>
<dbReference type="Pfam" id="PF24883">
    <property type="entry name" value="NPHP3_N"/>
    <property type="match status" value="1"/>
</dbReference>
<name>A0A5M3MQ25_CONPW</name>
<organism evidence="5 6">
    <name type="scientific">Coniophora puteana (strain RWD-64-598)</name>
    <name type="common">Brown rot fungus</name>
    <dbReference type="NCBI Taxonomy" id="741705"/>
    <lineage>
        <taxon>Eukaryota</taxon>
        <taxon>Fungi</taxon>
        <taxon>Dikarya</taxon>
        <taxon>Basidiomycota</taxon>
        <taxon>Agaricomycotina</taxon>
        <taxon>Agaricomycetes</taxon>
        <taxon>Agaricomycetidae</taxon>
        <taxon>Boletales</taxon>
        <taxon>Coniophorineae</taxon>
        <taxon>Coniophoraceae</taxon>
        <taxon>Coniophora</taxon>
    </lineage>
</organism>
<dbReference type="EMBL" id="JH711578">
    <property type="protein sequence ID" value="EIW81156.1"/>
    <property type="molecule type" value="Genomic_DNA"/>
</dbReference>
<evidence type="ECO:0000259" key="4">
    <source>
        <dbReference type="Pfam" id="PF24883"/>
    </source>
</evidence>
<dbReference type="RefSeq" id="XP_007768568.1">
    <property type="nucleotide sequence ID" value="XM_007770378.1"/>
</dbReference>
<dbReference type="InterPro" id="IPR056884">
    <property type="entry name" value="NPHP3-like_N"/>
</dbReference>
<evidence type="ECO:0000256" key="2">
    <source>
        <dbReference type="SAM" id="MobiDB-lite"/>
    </source>
</evidence>
<reference evidence="6" key="1">
    <citation type="journal article" date="2012" name="Science">
        <title>The Paleozoic origin of enzymatic lignin decomposition reconstructed from 31 fungal genomes.</title>
        <authorList>
            <person name="Floudas D."/>
            <person name="Binder M."/>
            <person name="Riley R."/>
            <person name="Barry K."/>
            <person name="Blanchette R.A."/>
            <person name="Henrissat B."/>
            <person name="Martinez A.T."/>
            <person name="Otillar R."/>
            <person name="Spatafora J.W."/>
            <person name="Yadav J.S."/>
            <person name="Aerts A."/>
            <person name="Benoit I."/>
            <person name="Boyd A."/>
            <person name="Carlson A."/>
            <person name="Copeland A."/>
            <person name="Coutinho P.M."/>
            <person name="de Vries R.P."/>
            <person name="Ferreira P."/>
            <person name="Findley K."/>
            <person name="Foster B."/>
            <person name="Gaskell J."/>
            <person name="Glotzer D."/>
            <person name="Gorecki P."/>
            <person name="Heitman J."/>
            <person name="Hesse C."/>
            <person name="Hori C."/>
            <person name="Igarashi K."/>
            <person name="Jurgens J.A."/>
            <person name="Kallen N."/>
            <person name="Kersten P."/>
            <person name="Kohler A."/>
            <person name="Kuees U."/>
            <person name="Kumar T.K.A."/>
            <person name="Kuo A."/>
            <person name="LaButti K."/>
            <person name="Larrondo L.F."/>
            <person name="Lindquist E."/>
            <person name="Ling A."/>
            <person name="Lombard V."/>
            <person name="Lucas S."/>
            <person name="Lundell T."/>
            <person name="Martin R."/>
            <person name="McLaughlin D.J."/>
            <person name="Morgenstern I."/>
            <person name="Morin E."/>
            <person name="Murat C."/>
            <person name="Nagy L.G."/>
            <person name="Nolan M."/>
            <person name="Ohm R.A."/>
            <person name="Patyshakuliyeva A."/>
            <person name="Rokas A."/>
            <person name="Ruiz-Duenas F.J."/>
            <person name="Sabat G."/>
            <person name="Salamov A."/>
            <person name="Samejima M."/>
            <person name="Schmutz J."/>
            <person name="Slot J.C."/>
            <person name="St John F."/>
            <person name="Stenlid J."/>
            <person name="Sun H."/>
            <person name="Sun S."/>
            <person name="Syed K."/>
            <person name="Tsang A."/>
            <person name="Wiebenga A."/>
            <person name="Young D."/>
            <person name="Pisabarro A."/>
            <person name="Eastwood D.C."/>
            <person name="Martin F."/>
            <person name="Cullen D."/>
            <person name="Grigoriev I.V."/>
            <person name="Hibbett D.S."/>
        </authorList>
    </citation>
    <scope>NUCLEOTIDE SEQUENCE [LARGE SCALE GENOMIC DNA]</scope>
    <source>
        <strain evidence="6">RWD-64-598 SS2</strain>
    </source>
</reference>
<evidence type="ECO:0000313" key="5">
    <source>
        <dbReference type="EMBL" id="EIW81156.1"/>
    </source>
</evidence>
<evidence type="ECO:0000256" key="3">
    <source>
        <dbReference type="SAM" id="Phobius"/>
    </source>
</evidence>
<sequence length="984" mass="110750">MLVPKHSTGSTANYFPARLLYPRSLEPSSLRISCTHRQASRIHSARKIRRLPSTDVAISKVTTSPYNAEDLERMTNIVKELPHEGSGTGRADLHSSWIVASFMHLHARGLWRSHYGQNYEYFHAYRVEDEQKPPTYQRPWAMVLFAPLTLRSAQVYAEELHAFRHQFSPARYDAFVTKVNSSIRDSNLLVGRILFATVLLSTSVPFLDFSDNAAVTILTYCSLIMSAGSIIVGLAIFKQYRAKGADVPLKAVIILERIFRESHGIERLAIICSLPYVFLMWSLFLFLAALLIMCFDQTDTPTKVPTGVACAIVSLSIFWCLLTAGSPDKEETLSRRRAREQHERQVVENEKGAAATDTRRSSSLLERCLHQCATLKILMQHCWCLAHIRWKRLIRLCSQALLSIGSSPRLFVQVTNVIALGLPEFSHFLHLTHNFILKVQIGKTLRKAAAQFYDGNFHWDCIDSFYDVCGNIDIDLQVWSDYHHYYGGMRAPLGTLLLDPYNKPQHDICDEHGTQTWQTVIRRPLSGASSFRHTGAEIEFTITATTTLSRTSNLARAPSMTTLRSQKQSEGQPTNPSKSFSPAGLRHEASRDLRSAVARAQRAAEEFRDAETHGQVVLKSLLVKAEALSRVTEPFAQAHLSTKLAFYTLKGAVNILIAQMDRDARILNLVDTLSEVYNIILDKPDLDIGSVKSAIEALAAQSIECSLFIQAYAKQGFAERHWNNLASDIDRAITRHEQKLKELAICFKTRVMNAIAKMVIRTLGMAKCVGMVMDLNDMPYADRVRYDRGKIDSSSYNTVVAQKICQWAMSDHSGETVFLLTGSDASSSANSTLAHTIAYHFDTLGRLGSSFFFQESTDPTYMFSTIARDLADLDEELRAILHSNIKGRRAICRTSSILEQFQEFIAPCFPLDKQYLDIGPILIVLDRLDLCEEIGSERRQALLSILSHEVPSLSPNVKFLLTSRPDDDIMCALRNKLHVREMSM</sequence>
<comment type="caution">
    <text evidence="5">The sequence shown here is derived from an EMBL/GenBank/DDBJ whole genome shotgun (WGS) entry which is preliminary data.</text>
</comment>
<dbReference type="Proteomes" id="UP000053558">
    <property type="component" value="Unassembled WGS sequence"/>
</dbReference>
<keyword evidence="3" id="KW-1133">Transmembrane helix</keyword>
<protein>
    <recommendedName>
        <fullName evidence="4">Nephrocystin 3-like N-terminal domain-containing protein</fullName>
    </recommendedName>
</protein>
<feature type="compositionally biased region" description="Polar residues" evidence="2">
    <location>
        <begin position="559"/>
        <end position="580"/>
    </location>
</feature>
<feature type="transmembrane region" description="Helical" evidence="3">
    <location>
        <begin position="213"/>
        <end position="237"/>
    </location>
</feature>
<dbReference type="AlphaFoldDB" id="A0A5M3MQ25"/>
<evidence type="ECO:0000313" key="6">
    <source>
        <dbReference type="Proteomes" id="UP000053558"/>
    </source>
</evidence>
<evidence type="ECO:0000256" key="1">
    <source>
        <dbReference type="ARBA" id="ARBA00022737"/>
    </source>
</evidence>
<keyword evidence="3" id="KW-0472">Membrane</keyword>
<keyword evidence="1" id="KW-0677">Repeat</keyword>
<feature type="transmembrane region" description="Helical" evidence="3">
    <location>
        <begin position="188"/>
        <end position="207"/>
    </location>
</feature>
<dbReference type="GeneID" id="19201889"/>
<keyword evidence="3" id="KW-0812">Transmembrane</keyword>
<proteinExistence type="predicted"/>
<keyword evidence="6" id="KW-1185">Reference proteome</keyword>
<feature type="domain" description="Nephrocystin 3-like N-terminal" evidence="4">
    <location>
        <begin position="803"/>
        <end position="964"/>
    </location>
</feature>
<dbReference type="OrthoDB" id="2657661at2759"/>
<feature type="region of interest" description="Disordered" evidence="2">
    <location>
        <begin position="551"/>
        <end position="586"/>
    </location>
</feature>
<dbReference type="KEGG" id="cput:CONPUDRAFT_144053"/>